<reference evidence="1" key="1">
    <citation type="submission" date="2020-11" db="EMBL/GenBank/DDBJ databases">
        <authorList>
            <person name="Whiteford S."/>
        </authorList>
    </citation>
    <scope>NUCLEOTIDE SEQUENCE</scope>
</reference>
<comment type="caution">
    <text evidence="1">The sequence shown here is derived from an EMBL/GenBank/DDBJ whole genome shotgun (WGS) entry which is preliminary data.</text>
</comment>
<evidence type="ECO:0000313" key="1">
    <source>
        <dbReference type="EMBL" id="CAG9138454.1"/>
    </source>
</evidence>
<gene>
    <name evidence="1" type="ORF">PLXY2_LOCUS16732</name>
</gene>
<organism evidence="1 2">
    <name type="scientific">Plutella xylostella</name>
    <name type="common">Diamondback moth</name>
    <name type="synonym">Plutella maculipennis</name>
    <dbReference type="NCBI Taxonomy" id="51655"/>
    <lineage>
        <taxon>Eukaryota</taxon>
        <taxon>Metazoa</taxon>
        <taxon>Ecdysozoa</taxon>
        <taxon>Arthropoda</taxon>
        <taxon>Hexapoda</taxon>
        <taxon>Insecta</taxon>
        <taxon>Pterygota</taxon>
        <taxon>Neoptera</taxon>
        <taxon>Endopterygota</taxon>
        <taxon>Lepidoptera</taxon>
        <taxon>Glossata</taxon>
        <taxon>Ditrysia</taxon>
        <taxon>Yponomeutoidea</taxon>
        <taxon>Plutellidae</taxon>
        <taxon>Plutella</taxon>
    </lineage>
</organism>
<dbReference type="AlphaFoldDB" id="A0A8S4GFB8"/>
<dbReference type="EMBL" id="CAJHNJ030000691">
    <property type="protein sequence ID" value="CAG9138454.1"/>
    <property type="molecule type" value="Genomic_DNA"/>
</dbReference>
<name>A0A8S4GFB8_PLUXY</name>
<dbReference type="Proteomes" id="UP000653454">
    <property type="component" value="Unassembled WGS sequence"/>
</dbReference>
<protein>
    <submittedName>
        <fullName evidence="1">(diamondback moth) hypothetical protein</fullName>
    </submittedName>
</protein>
<sequence length="67" mass="7006">MMAGGVHQPRSDRAHELESAAGLLLSRTSLPNCARSACPLAVSFCPAAAHCFTDIVPLFLGVRANAQ</sequence>
<proteinExistence type="predicted"/>
<accession>A0A8S4GFB8</accession>
<keyword evidence="2" id="KW-1185">Reference proteome</keyword>
<evidence type="ECO:0000313" key="2">
    <source>
        <dbReference type="Proteomes" id="UP000653454"/>
    </source>
</evidence>